<evidence type="ECO:0000313" key="1">
    <source>
        <dbReference type="EMBL" id="NKW11208.1"/>
    </source>
</evidence>
<comment type="caution">
    <text evidence="1">The sequence shown here is derived from an EMBL/GenBank/DDBJ whole genome shotgun (WGS) entry which is preliminary data.</text>
</comment>
<evidence type="ECO:0000313" key="2">
    <source>
        <dbReference type="Proteomes" id="UP000558475"/>
    </source>
</evidence>
<sequence>MSDMEDLTQPTNGEHTYKVLKFLTKSIIQFLPPGASGTASELFDLLVSDPAVKRRDRFMMDLANRLEELAENAVFEPASMIQNDDVSAFLLHAVQIAIRSRGAEKLEALKEVAARGTIANDEEERAPAYVALGIIDRLTEFHIIRLQWEVKPRRSYTYGEVKAGNFEGLHFGQPTFSDPSVLKNPTEVLNFQGTIRYVEKQSVLNFRLAYADLAAMGLLTAVPEQEIYVENYREKHRPTGR</sequence>
<accession>A0A7X6FSM2</accession>
<proteinExistence type="predicted"/>
<name>A0A7X6FSM2_9HYPH</name>
<dbReference type="Proteomes" id="UP000558475">
    <property type="component" value="Unassembled WGS sequence"/>
</dbReference>
<reference evidence="1 2" key="1">
    <citation type="submission" date="2020-04" db="EMBL/GenBank/DDBJ databases">
        <title>Whole genome sequencing of clinical and environmental type strains of Ochrobactrum.</title>
        <authorList>
            <person name="Dharne M."/>
        </authorList>
    </citation>
    <scope>NUCLEOTIDE SEQUENCE [LARGE SCALE GENOMIC DNA]</scope>
    <source>
        <strain evidence="1 2">DSM 13340</strain>
    </source>
</reference>
<gene>
    <name evidence="1" type="ORF">HGG76_26770</name>
</gene>
<organism evidence="1 2">
    <name type="scientific">Brucella tritici</name>
    <dbReference type="NCBI Taxonomy" id="94626"/>
    <lineage>
        <taxon>Bacteria</taxon>
        <taxon>Pseudomonadati</taxon>
        <taxon>Pseudomonadota</taxon>
        <taxon>Alphaproteobacteria</taxon>
        <taxon>Hyphomicrobiales</taxon>
        <taxon>Brucellaceae</taxon>
        <taxon>Brucella/Ochrobactrum group</taxon>
        <taxon>Brucella</taxon>
    </lineage>
</organism>
<dbReference type="AlphaFoldDB" id="A0A7X6FSM2"/>
<protein>
    <submittedName>
        <fullName evidence="1">Uncharacterized protein</fullName>
    </submittedName>
</protein>
<dbReference type="EMBL" id="JAAXZB010000005">
    <property type="protein sequence ID" value="NKW11208.1"/>
    <property type="molecule type" value="Genomic_DNA"/>
</dbReference>